<accession>A0A1L3ZZW0</accession>
<dbReference type="Pfam" id="PF00440">
    <property type="entry name" value="TetR_N"/>
    <property type="match status" value="1"/>
</dbReference>
<gene>
    <name evidence="4" type="ORF">BSL82_14345</name>
</gene>
<evidence type="ECO:0000256" key="2">
    <source>
        <dbReference type="PROSITE-ProRule" id="PRU00335"/>
    </source>
</evidence>
<evidence type="ECO:0000313" key="4">
    <source>
        <dbReference type="EMBL" id="API61174.1"/>
    </source>
</evidence>
<protein>
    <recommendedName>
        <fullName evidence="3">HTH tetR-type domain-containing protein</fullName>
    </recommendedName>
</protein>
<organism evidence="4 5">
    <name type="scientific">Tardibacter chloracetimidivorans</name>
    <dbReference type="NCBI Taxonomy" id="1921510"/>
    <lineage>
        <taxon>Bacteria</taxon>
        <taxon>Pseudomonadati</taxon>
        <taxon>Pseudomonadota</taxon>
        <taxon>Alphaproteobacteria</taxon>
        <taxon>Sphingomonadales</taxon>
        <taxon>Sphingomonadaceae</taxon>
        <taxon>Tardibacter</taxon>
    </lineage>
</organism>
<dbReference type="STRING" id="1921510.BSL82_14345"/>
<feature type="DNA-binding region" description="H-T-H motif" evidence="2">
    <location>
        <begin position="30"/>
        <end position="49"/>
    </location>
</feature>
<evidence type="ECO:0000256" key="1">
    <source>
        <dbReference type="ARBA" id="ARBA00023125"/>
    </source>
</evidence>
<dbReference type="KEGG" id="sphj:BSL82_14345"/>
<sequence length="198" mass="22320">MRQLRSERTRKRLLDATIACLVKYGYARTNPLRVAAEAGVTRGAVLHHFRDGPDLIRGTIIELQEKRLRALGRVTAIDPAQVGAIMRTYWDQLSTPTAIAFEEIRHAARTDAALAAVLKPLEEEYQARWDVRAVDIFADWQSDPERFELAITLAQTVLEGLALRNRSGLANDHVVELMLNHLEQQIIDLHPRLGGRKG</sequence>
<keyword evidence="5" id="KW-1185">Reference proteome</keyword>
<feature type="domain" description="HTH tetR-type" evidence="3">
    <location>
        <begin position="7"/>
        <end position="67"/>
    </location>
</feature>
<proteinExistence type="predicted"/>
<dbReference type="InterPro" id="IPR009057">
    <property type="entry name" value="Homeodomain-like_sf"/>
</dbReference>
<dbReference type="SUPFAM" id="SSF46689">
    <property type="entry name" value="Homeodomain-like"/>
    <property type="match status" value="1"/>
</dbReference>
<evidence type="ECO:0000259" key="3">
    <source>
        <dbReference type="PROSITE" id="PS50977"/>
    </source>
</evidence>
<dbReference type="GO" id="GO:0003677">
    <property type="term" value="F:DNA binding"/>
    <property type="evidence" value="ECO:0007669"/>
    <property type="project" value="UniProtKB-UniRule"/>
</dbReference>
<dbReference type="Proteomes" id="UP000182063">
    <property type="component" value="Chromosome"/>
</dbReference>
<evidence type="ECO:0000313" key="5">
    <source>
        <dbReference type="Proteomes" id="UP000182063"/>
    </source>
</evidence>
<dbReference type="PRINTS" id="PR00455">
    <property type="entry name" value="HTHTETR"/>
</dbReference>
<name>A0A1L3ZZW0_9SPHN</name>
<dbReference type="InterPro" id="IPR001647">
    <property type="entry name" value="HTH_TetR"/>
</dbReference>
<dbReference type="PROSITE" id="PS50977">
    <property type="entry name" value="HTH_TETR_2"/>
    <property type="match status" value="1"/>
</dbReference>
<dbReference type="EMBL" id="CP018221">
    <property type="protein sequence ID" value="API61174.1"/>
    <property type="molecule type" value="Genomic_DNA"/>
</dbReference>
<dbReference type="Gene3D" id="1.10.357.10">
    <property type="entry name" value="Tetracycline Repressor, domain 2"/>
    <property type="match status" value="1"/>
</dbReference>
<reference evidence="5" key="1">
    <citation type="submission" date="2016-11" db="EMBL/GenBank/DDBJ databases">
        <title>Complete Genome Sequence of alachlor-degrading Sphingomonas sp. strain JJ-A5.</title>
        <authorList>
            <person name="Lee H."/>
            <person name="Ka J.-O."/>
        </authorList>
    </citation>
    <scope>NUCLEOTIDE SEQUENCE [LARGE SCALE GENOMIC DNA]</scope>
    <source>
        <strain evidence="5">JJ-A5</strain>
    </source>
</reference>
<keyword evidence="1 2" id="KW-0238">DNA-binding</keyword>
<dbReference type="AlphaFoldDB" id="A0A1L3ZZW0"/>